<reference evidence="1" key="1">
    <citation type="submission" date="2017-05" db="UniProtKB">
        <authorList>
            <consortium name="EnsemblMetazoa"/>
        </authorList>
    </citation>
    <scope>IDENTIFICATION</scope>
</reference>
<organism evidence="1">
    <name type="scientific">Amphimedon queenslandica</name>
    <name type="common">Sponge</name>
    <dbReference type="NCBI Taxonomy" id="400682"/>
    <lineage>
        <taxon>Eukaryota</taxon>
        <taxon>Metazoa</taxon>
        <taxon>Porifera</taxon>
        <taxon>Demospongiae</taxon>
        <taxon>Heteroscleromorpha</taxon>
        <taxon>Haplosclerida</taxon>
        <taxon>Niphatidae</taxon>
        <taxon>Amphimedon</taxon>
    </lineage>
</organism>
<dbReference type="EnsemblMetazoa" id="Aqu2.1.09787_001">
    <property type="protein sequence ID" value="Aqu2.1.09787_001"/>
    <property type="gene ID" value="Aqu2.1.09787"/>
</dbReference>
<dbReference type="InParanoid" id="A0A1X7T6C4"/>
<accession>A0A1X7T6C4</accession>
<name>A0A1X7T6C4_AMPQE</name>
<evidence type="ECO:0000313" key="1">
    <source>
        <dbReference type="EnsemblMetazoa" id="Aqu2.1.09787_001"/>
    </source>
</evidence>
<proteinExistence type="predicted"/>
<protein>
    <submittedName>
        <fullName evidence="1">Uncharacterized protein</fullName>
    </submittedName>
</protein>
<dbReference type="AlphaFoldDB" id="A0A1X7T6C4"/>
<sequence length="368" mass="39357">MDPGTNYYQPLYSCSAELPQNATVKFSTVRVNGSNTDGLSLQWHSTCNMNVFNVHVQCENIQPTHCMSNSESPASVVCCLETDTSSCPHCSRTPVPPCHTHSAFPTISPNLSSSFSASNTQFSQLNIPLTIESTATIDLSPTIVTTLVTHDSSSVVVSSFDDFPSSSSADLISPSPSLTVESTATIDLSPAIVTLTTQYSSTPMTHDSSSVVVSSFDDFPSSSSADLISPSPSPTSLYCLPDPPWPLTPAGCDAPLNSTCQYGLFNATRCCNESGNWDPVICLANKNLEAIVLLASSSPYDALDSLSNSINTISAVQTVVLLDIIVSSNARNATTTEEFGRLLLKTFDEFLNETDPSHYDEEVSIKIF</sequence>